<reference evidence="3" key="1">
    <citation type="journal article" date="2019" name="Int. J. Syst. Evol. Microbiol.">
        <title>The Global Catalogue of Microorganisms (GCM) 10K type strain sequencing project: providing services to taxonomists for standard genome sequencing and annotation.</title>
        <authorList>
            <consortium name="The Broad Institute Genomics Platform"/>
            <consortium name="The Broad Institute Genome Sequencing Center for Infectious Disease"/>
            <person name="Wu L."/>
            <person name="Ma J."/>
        </authorList>
    </citation>
    <scope>NUCLEOTIDE SEQUENCE [LARGE SCALE GENOMIC DNA]</scope>
    <source>
        <strain evidence="3">KACC 11299</strain>
    </source>
</reference>
<dbReference type="Gene3D" id="1.10.1760.20">
    <property type="match status" value="1"/>
</dbReference>
<name>A0ABW0U0P8_9BACL</name>
<feature type="transmembrane region" description="Helical" evidence="1">
    <location>
        <begin position="6"/>
        <end position="28"/>
    </location>
</feature>
<accession>A0ABW0U0P8</accession>
<evidence type="ECO:0000313" key="2">
    <source>
        <dbReference type="EMBL" id="MFC5604144.1"/>
    </source>
</evidence>
<keyword evidence="1" id="KW-0472">Membrane</keyword>
<dbReference type="RefSeq" id="WP_381445599.1">
    <property type="nucleotide sequence ID" value="NZ_JBHSNP010000027.1"/>
</dbReference>
<dbReference type="Proteomes" id="UP001596071">
    <property type="component" value="Unassembled WGS sequence"/>
</dbReference>
<sequence>MKKNRLWTLQFSTAAFVLIPAAVGINFLGKLFADVLKLPLWIDAIGTVLASMLAGPVVGAIVGVVNNIVYGFTTSPVSFVYAITQAAIGLAVGIMAYKGWISNAGKAIVLGLVVGFLAATVSTPLNIMFWEGTTGNIWGDALFATMLAKDMPLWLASFADSIVVDVPDKVVTVLLSFLIFKGLPKNVKLMYDNQGEIERL</sequence>
<organism evidence="2 3">
    <name type="scientific">Sporosarcina koreensis</name>
    <dbReference type="NCBI Taxonomy" id="334735"/>
    <lineage>
        <taxon>Bacteria</taxon>
        <taxon>Bacillati</taxon>
        <taxon>Bacillota</taxon>
        <taxon>Bacilli</taxon>
        <taxon>Bacillales</taxon>
        <taxon>Caryophanaceae</taxon>
        <taxon>Sporosarcina</taxon>
    </lineage>
</organism>
<protein>
    <submittedName>
        <fullName evidence="2">ECF transporter S component</fullName>
    </submittedName>
</protein>
<keyword evidence="3" id="KW-1185">Reference proteome</keyword>
<proteinExistence type="predicted"/>
<feature type="transmembrane region" description="Helical" evidence="1">
    <location>
        <begin position="40"/>
        <end position="65"/>
    </location>
</feature>
<dbReference type="EMBL" id="JBHSNP010000027">
    <property type="protein sequence ID" value="MFC5604144.1"/>
    <property type="molecule type" value="Genomic_DNA"/>
</dbReference>
<feature type="transmembrane region" description="Helical" evidence="1">
    <location>
        <begin position="109"/>
        <end position="130"/>
    </location>
</feature>
<keyword evidence="1" id="KW-1133">Transmembrane helix</keyword>
<evidence type="ECO:0000313" key="3">
    <source>
        <dbReference type="Proteomes" id="UP001596071"/>
    </source>
</evidence>
<evidence type="ECO:0000256" key="1">
    <source>
        <dbReference type="SAM" id="Phobius"/>
    </source>
</evidence>
<feature type="transmembrane region" description="Helical" evidence="1">
    <location>
        <begin position="77"/>
        <end position="97"/>
    </location>
</feature>
<gene>
    <name evidence="2" type="ORF">ACFPTP_13020</name>
</gene>
<keyword evidence="1" id="KW-0812">Transmembrane</keyword>
<comment type="caution">
    <text evidence="2">The sequence shown here is derived from an EMBL/GenBank/DDBJ whole genome shotgun (WGS) entry which is preliminary data.</text>
</comment>